<dbReference type="SMART" id="SM00369">
    <property type="entry name" value="LRR_TYP"/>
    <property type="match status" value="16"/>
</dbReference>
<evidence type="ECO:0000256" key="12">
    <source>
        <dbReference type="SAM" id="Phobius"/>
    </source>
</evidence>
<proteinExistence type="inferred from homology"/>
<evidence type="ECO:0000256" key="7">
    <source>
        <dbReference type="ARBA" id="ARBA00022737"/>
    </source>
</evidence>
<dbReference type="EMBL" id="JAAGAX010000080">
    <property type="protein sequence ID" value="KAF2282632.1"/>
    <property type="molecule type" value="Genomic_DNA"/>
</dbReference>
<name>A0A6A6K1L0_HEVBR</name>
<dbReference type="InterPro" id="IPR003591">
    <property type="entry name" value="Leu-rich_rpt_typical-subtyp"/>
</dbReference>
<protein>
    <submittedName>
        <fullName evidence="16">Uncharacterized protein</fullName>
    </submittedName>
</protein>
<keyword evidence="6 13" id="KW-0732">Signal</keyword>
<evidence type="ECO:0000256" key="6">
    <source>
        <dbReference type="ARBA" id="ARBA00022729"/>
    </source>
</evidence>
<dbReference type="InterPro" id="IPR001611">
    <property type="entry name" value="Leu-rich_rpt"/>
</dbReference>
<keyword evidence="9 12" id="KW-0472">Membrane</keyword>
<comment type="similarity">
    <text evidence="2">Belongs to the RLP family.</text>
</comment>
<feature type="chain" id="PRO_5025448088" evidence="13">
    <location>
        <begin position="24"/>
        <end position="1052"/>
    </location>
</feature>
<keyword evidence="5 12" id="KW-0812">Transmembrane</keyword>
<evidence type="ECO:0000259" key="15">
    <source>
        <dbReference type="Pfam" id="PF23598"/>
    </source>
</evidence>
<evidence type="ECO:0000313" key="17">
    <source>
        <dbReference type="Proteomes" id="UP000467840"/>
    </source>
</evidence>
<reference evidence="16 17" key="1">
    <citation type="journal article" date="2020" name="Mol. Plant">
        <title>The Chromosome-Based Rubber Tree Genome Provides New Insights into Spurge Genome Evolution and Rubber Biosynthesis.</title>
        <authorList>
            <person name="Liu J."/>
            <person name="Shi C."/>
            <person name="Shi C.C."/>
            <person name="Li W."/>
            <person name="Zhang Q.J."/>
            <person name="Zhang Y."/>
            <person name="Li K."/>
            <person name="Lu H.F."/>
            <person name="Shi C."/>
            <person name="Zhu S.T."/>
            <person name="Xiao Z.Y."/>
            <person name="Nan H."/>
            <person name="Yue Y."/>
            <person name="Zhu X.G."/>
            <person name="Wu Y."/>
            <person name="Hong X.N."/>
            <person name="Fan G.Y."/>
            <person name="Tong Y."/>
            <person name="Zhang D."/>
            <person name="Mao C.L."/>
            <person name="Liu Y.L."/>
            <person name="Hao S.J."/>
            <person name="Liu W.Q."/>
            <person name="Lv M.Q."/>
            <person name="Zhang H.B."/>
            <person name="Liu Y."/>
            <person name="Hu-Tang G.R."/>
            <person name="Wang J.P."/>
            <person name="Wang J.H."/>
            <person name="Sun Y.H."/>
            <person name="Ni S.B."/>
            <person name="Chen W.B."/>
            <person name="Zhang X.C."/>
            <person name="Jiao Y.N."/>
            <person name="Eichler E.E."/>
            <person name="Li G.H."/>
            <person name="Liu X."/>
            <person name="Gao L.Z."/>
        </authorList>
    </citation>
    <scope>NUCLEOTIDE SEQUENCE [LARGE SCALE GENOMIC DNA]</scope>
    <source>
        <strain evidence="17">cv. GT1</strain>
        <tissue evidence="16">Leaf</tissue>
    </source>
</reference>
<comment type="subcellular location">
    <subcellularLocation>
        <location evidence="1">Cell membrane</location>
        <topology evidence="1">Single-pass type I membrane protein</topology>
    </subcellularLocation>
</comment>
<keyword evidence="8 12" id="KW-1133">Transmembrane helix</keyword>
<keyword evidence="17" id="KW-1185">Reference proteome</keyword>
<evidence type="ECO:0000259" key="14">
    <source>
        <dbReference type="Pfam" id="PF08263"/>
    </source>
</evidence>
<dbReference type="AlphaFoldDB" id="A0A6A6K1L0"/>
<dbReference type="SMART" id="SM00365">
    <property type="entry name" value="LRR_SD22"/>
    <property type="match status" value="4"/>
</dbReference>
<accession>A0A6A6K1L0</accession>
<dbReference type="InterPro" id="IPR025875">
    <property type="entry name" value="Leu-rich_rpt_4"/>
</dbReference>
<feature type="domain" description="Leucine-rich repeat-containing N-terminal plant-type" evidence="14">
    <location>
        <begin position="34"/>
        <end position="71"/>
    </location>
</feature>
<evidence type="ECO:0000256" key="5">
    <source>
        <dbReference type="ARBA" id="ARBA00022692"/>
    </source>
</evidence>
<keyword evidence="11" id="KW-0325">Glycoprotein</keyword>
<dbReference type="Pfam" id="PF13855">
    <property type="entry name" value="LRR_8"/>
    <property type="match status" value="1"/>
</dbReference>
<dbReference type="FunFam" id="3.80.10.10:FF:000095">
    <property type="entry name" value="LRR receptor-like serine/threonine-protein kinase GSO1"/>
    <property type="match status" value="1"/>
</dbReference>
<dbReference type="SUPFAM" id="SSF52047">
    <property type="entry name" value="RNI-like"/>
    <property type="match status" value="1"/>
</dbReference>
<evidence type="ECO:0000256" key="3">
    <source>
        <dbReference type="ARBA" id="ARBA00022475"/>
    </source>
</evidence>
<dbReference type="FunFam" id="3.80.10.10:FF:000111">
    <property type="entry name" value="LRR receptor-like serine/threonine-protein kinase ERECTA"/>
    <property type="match status" value="1"/>
</dbReference>
<feature type="signal peptide" evidence="13">
    <location>
        <begin position="1"/>
        <end position="23"/>
    </location>
</feature>
<evidence type="ECO:0000256" key="2">
    <source>
        <dbReference type="ARBA" id="ARBA00009592"/>
    </source>
</evidence>
<keyword evidence="3" id="KW-1003">Cell membrane</keyword>
<dbReference type="Gene3D" id="3.80.10.10">
    <property type="entry name" value="Ribonuclease Inhibitor"/>
    <property type="match status" value="6"/>
</dbReference>
<dbReference type="Pfam" id="PF00560">
    <property type="entry name" value="LRR_1"/>
    <property type="match status" value="9"/>
</dbReference>
<feature type="domain" description="Disease resistance R13L4/SHOC-2-like LRR" evidence="15">
    <location>
        <begin position="109"/>
        <end position="298"/>
    </location>
</feature>
<dbReference type="Pfam" id="PF12799">
    <property type="entry name" value="LRR_4"/>
    <property type="match status" value="1"/>
</dbReference>
<evidence type="ECO:0000256" key="4">
    <source>
        <dbReference type="ARBA" id="ARBA00022614"/>
    </source>
</evidence>
<keyword evidence="7" id="KW-0677">Repeat</keyword>
<feature type="transmembrane region" description="Helical" evidence="12">
    <location>
        <begin position="998"/>
        <end position="1020"/>
    </location>
</feature>
<sequence length="1052" mass="115884">METFPSFLWILLLLVCMMGEGACARHAEFVECNESDRKALLDFKGGLVDRWDRLSSWQGSKCCQWWGIDCDNKTGAVIAVDLHNPAVDFGSSFSRYGFWFLGGEIRPSLAQLKSLRSLDLSFNTFNGRIPHFFSSLENLRYLNLSNAWFKESNIPQTLGNLSNLQVLDISTSFATVTVDNLEWVSGLVSLKYLAMNGVNLEKVGVGWVKALNELPSLTELHLNDCQLSSLMYFLPSVNLTSLAVLELRNNNFNSELPNWIVNISSLITVDLSFGSLNGRIPHSFSELPNLQSLKLSGNLNLSASCSQLFRGSWKKIQLLDLAVTKLHGRFPFSLGNMTSLVYLDLSDNFVEGSIPSYIGTFCNLQYIDVSFNNLTEGLPELLEFESCPCRSPLPRLKFFASKASGLAGKLPNWLGHLKSLVVLDLSYNKIEGPIPSSFGNLQRLSELRLYSNRLNGTLPDGVALLSELTFLNVAANQLTGVISETFFSRLGKLKFLILSANSFILSVNSDWVPPFQVSYLYMGSCFLGPSFPTWLRHQKEITNLDFSNASISSSIPSWFWDISGSISLLNFSHNCLDGHLPNPLSIAPYAIVDLSSNLFKGTIPLPSVRIEALDLSNNQFSGYIPENIGAIMPNLLLLSLSSNRLTGAIPTSLGKMLSLDVIDLSRNNLTGSMPSTIGNCQGLSLDLQSNNLSGGIPRSLGQLQSLRTLHLSNNRFSGEIISTLQNLLTLETLDLANNMLTGNIPIWFGAAFPNLRILSLRSNNFSGELPSSLRKLSSLQVLNMAENKLNGTIPASLGDLKAMTQQQSENLYLVYGGFWLIGSYIKHYYQENLVVNVHGQFHKYTKTLSLLMSIDLSRNNFHGEIPEKLAKLVGLLVLNLSGNHISGQIPQSISELHQLLSLDLSSNRLSGPIPPSMSSLTFLENLNFSDNNLSGAIPYANQMSTFNASSFAGNPGLCGFPLDMKCLHDDSNNEGSNNGSYDGGKDEVDDGNGFFDNWLDLSIGLGIAAGLLLPFLIFLIKRSWGGVYFAFVDWIVDSFSSMTNRIATGRRI</sequence>
<dbReference type="InterPro" id="IPR013210">
    <property type="entry name" value="LRR_N_plant-typ"/>
</dbReference>
<dbReference type="InterPro" id="IPR055414">
    <property type="entry name" value="LRR_R13L4/SHOC2-like"/>
</dbReference>
<keyword evidence="10" id="KW-0675">Receptor</keyword>
<organism evidence="16 17">
    <name type="scientific">Hevea brasiliensis</name>
    <name type="common">Para rubber tree</name>
    <name type="synonym">Siphonia brasiliensis</name>
    <dbReference type="NCBI Taxonomy" id="3981"/>
    <lineage>
        <taxon>Eukaryota</taxon>
        <taxon>Viridiplantae</taxon>
        <taxon>Streptophyta</taxon>
        <taxon>Embryophyta</taxon>
        <taxon>Tracheophyta</taxon>
        <taxon>Spermatophyta</taxon>
        <taxon>Magnoliopsida</taxon>
        <taxon>eudicotyledons</taxon>
        <taxon>Gunneridae</taxon>
        <taxon>Pentapetalae</taxon>
        <taxon>rosids</taxon>
        <taxon>fabids</taxon>
        <taxon>Malpighiales</taxon>
        <taxon>Euphorbiaceae</taxon>
        <taxon>Crotonoideae</taxon>
        <taxon>Micrandreae</taxon>
        <taxon>Hevea</taxon>
    </lineage>
</organism>
<evidence type="ECO:0000313" key="16">
    <source>
        <dbReference type="EMBL" id="KAF2282632.1"/>
    </source>
</evidence>
<evidence type="ECO:0000256" key="10">
    <source>
        <dbReference type="ARBA" id="ARBA00023170"/>
    </source>
</evidence>
<dbReference type="SUPFAM" id="SSF52058">
    <property type="entry name" value="L domain-like"/>
    <property type="match status" value="3"/>
</dbReference>
<dbReference type="FunFam" id="3.80.10.10:FF:001347">
    <property type="entry name" value="LRR receptor-like serine/threonine-protein kinase GSO2"/>
    <property type="match status" value="1"/>
</dbReference>
<evidence type="ECO:0000256" key="11">
    <source>
        <dbReference type="ARBA" id="ARBA00023180"/>
    </source>
</evidence>
<dbReference type="Pfam" id="PF08263">
    <property type="entry name" value="LRRNT_2"/>
    <property type="match status" value="1"/>
</dbReference>
<dbReference type="GO" id="GO:0005886">
    <property type="term" value="C:plasma membrane"/>
    <property type="evidence" value="ECO:0007669"/>
    <property type="project" value="UniProtKB-SubCell"/>
</dbReference>
<evidence type="ECO:0000256" key="9">
    <source>
        <dbReference type="ARBA" id="ARBA00023136"/>
    </source>
</evidence>
<gene>
    <name evidence="16" type="ORF">GH714_043647</name>
</gene>
<evidence type="ECO:0000256" key="1">
    <source>
        <dbReference type="ARBA" id="ARBA00004251"/>
    </source>
</evidence>
<dbReference type="InterPro" id="IPR046956">
    <property type="entry name" value="RLP23-like"/>
</dbReference>
<evidence type="ECO:0000256" key="13">
    <source>
        <dbReference type="SAM" id="SignalP"/>
    </source>
</evidence>
<dbReference type="Pfam" id="PF23598">
    <property type="entry name" value="LRR_14"/>
    <property type="match status" value="1"/>
</dbReference>
<dbReference type="InterPro" id="IPR032675">
    <property type="entry name" value="LRR_dom_sf"/>
</dbReference>
<dbReference type="PANTHER" id="PTHR48063">
    <property type="entry name" value="LRR RECEPTOR-LIKE KINASE"/>
    <property type="match status" value="1"/>
</dbReference>
<comment type="caution">
    <text evidence="16">The sequence shown here is derived from an EMBL/GenBank/DDBJ whole genome shotgun (WGS) entry which is preliminary data.</text>
</comment>
<evidence type="ECO:0000256" key="8">
    <source>
        <dbReference type="ARBA" id="ARBA00022989"/>
    </source>
</evidence>
<dbReference type="PANTHER" id="PTHR48063:SF16">
    <property type="entry name" value="LRR RECEPTOR-LIKE SERINE_THREONINE-PROTEIN KINASE GSO1"/>
    <property type="match status" value="1"/>
</dbReference>
<keyword evidence="4" id="KW-0433">Leucine-rich repeat</keyword>
<dbReference type="Proteomes" id="UP000467840">
    <property type="component" value="Unassembled WGS sequence"/>
</dbReference>